<dbReference type="PIRSF" id="PIRSF009467">
    <property type="entry name" value="Ureas_acces_UreF"/>
    <property type="match status" value="1"/>
</dbReference>
<protein>
    <recommendedName>
        <fullName evidence="7">Urease accessory protein UreF</fullName>
    </recommendedName>
</protein>
<dbReference type="Pfam" id="PF01730">
    <property type="entry name" value="UreF"/>
    <property type="match status" value="1"/>
</dbReference>
<dbReference type="GO" id="GO:0016151">
    <property type="term" value="F:nickel cation binding"/>
    <property type="evidence" value="ECO:0007669"/>
    <property type="project" value="InterPro"/>
</dbReference>
<evidence type="ECO:0000256" key="4">
    <source>
        <dbReference type="SAM" id="MobiDB-lite"/>
    </source>
</evidence>
<dbReference type="Gene3D" id="1.10.4190.10">
    <property type="entry name" value="Urease accessory protein UreF"/>
    <property type="match status" value="1"/>
</dbReference>
<dbReference type="InterPro" id="IPR038277">
    <property type="entry name" value="UreF_sf"/>
</dbReference>
<name>A0A8K0P944_9PEZI</name>
<dbReference type="PANTHER" id="PTHR33620">
    <property type="entry name" value="UREASE ACCESSORY PROTEIN F"/>
    <property type="match status" value="1"/>
</dbReference>
<gene>
    <name evidence="5" type="ORF">KVT40_007971</name>
</gene>
<dbReference type="AlphaFoldDB" id="A0A8K0P944"/>
<comment type="similarity">
    <text evidence="3">Belongs to the UreF family.</text>
</comment>
<keyword evidence="2" id="KW-0143">Chaperone</keyword>
<evidence type="ECO:0000256" key="1">
    <source>
        <dbReference type="ARBA" id="ARBA00022988"/>
    </source>
</evidence>
<evidence type="ECO:0000313" key="5">
    <source>
        <dbReference type="EMBL" id="KAG8622995.1"/>
    </source>
</evidence>
<keyword evidence="6" id="KW-1185">Reference proteome</keyword>
<evidence type="ECO:0000256" key="3">
    <source>
        <dbReference type="ARBA" id="ARBA00046339"/>
    </source>
</evidence>
<feature type="region of interest" description="Disordered" evidence="4">
    <location>
        <begin position="147"/>
        <end position="166"/>
    </location>
</feature>
<dbReference type="Proteomes" id="UP000809789">
    <property type="component" value="Unassembled WGS sequence"/>
</dbReference>
<dbReference type="PANTHER" id="PTHR33620:SF1">
    <property type="entry name" value="UREASE ACCESSORY PROTEIN F"/>
    <property type="match status" value="1"/>
</dbReference>
<dbReference type="OrthoDB" id="2550922at2759"/>
<dbReference type="InterPro" id="IPR002639">
    <property type="entry name" value="UreF"/>
</dbReference>
<dbReference type="EMBL" id="JAESVG020000010">
    <property type="protein sequence ID" value="KAG8622995.1"/>
    <property type="molecule type" value="Genomic_DNA"/>
</dbReference>
<evidence type="ECO:0000256" key="2">
    <source>
        <dbReference type="ARBA" id="ARBA00023186"/>
    </source>
</evidence>
<sequence length="278" mass="29753">MNPHHPTLHPLLLLSDSALPLGSFAFSSGLESYLAHTKYFSAHLVTDFSSNGPTHSPSRPVSRGPPKGPTAHQLMQFLKQSVHNSASTLIPFLLGGWHRPEMLLELDDALDAATPCTVARRASTAQGKALGVVWSRALRSGCEIPFSDDDYSSGQDREGGTGQTRDGGVDALMEIVPQGHLPPLFGAVSRAMGLGEADAAYVFLLNHVKAVLSAMVRAGVMGPYQSQGVLAGREVGKWISEAIADDVWALVESAGVSIPAMDLWMGRHELLYSRIFNS</sequence>
<evidence type="ECO:0000313" key="6">
    <source>
        <dbReference type="Proteomes" id="UP000809789"/>
    </source>
</evidence>
<organism evidence="5 6">
    <name type="scientific">Elsinoe batatas</name>
    <dbReference type="NCBI Taxonomy" id="2601811"/>
    <lineage>
        <taxon>Eukaryota</taxon>
        <taxon>Fungi</taxon>
        <taxon>Dikarya</taxon>
        <taxon>Ascomycota</taxon>
        <taxon>Pezizomycotina</taxon>
        <taxon>Dothideomycetes</taxon>
        <taxon>Dothideomycetidae</taxon>
        <taxon>Myriangiales</taxon>
        <taxon>Elsinoaceae</taxon>
        <taxon>Elsinoe</taxon>
    </lineage>
</organism>
<accession>A0A8K0P944</accession>
<proteinExistence type="inferred from homology"/>
<comment type="caution">
    <text evidence="5">The sequence shown here is derived from an EMBL/GenBank/DDBJ whole genome shotgun (WGS) entry which is preliminary data.</text>
</comment>
<keyword evidence="1" id="KW-0996">Nickel insertion</keyword>
<evidence type="ECO:0008006" key="7">
    <source>
        <dbReference type="Google" id="ProtNLM"/>
    </source>
</evidence>
<reference evidence="5" key="1">
    <citation type="submission" date="2021-07" db="EMBL/GenBank/DDBJ databases">
        <title>Elsinoe batatas strain:CRI-CJ2 Genome sequencing and assembly.</title>
        <authorList>
            <person name="Huang L."/>
        </authorList>
    </citation>
    <scope>NUCLEOTIDE SEQUENCE</scope>
    <source>
        <strain evidence="5">CRI-CJ2</strain>
    </source>
</reference>